<sequence length="1023" mass="117949">MRNNMSKKRFIIEDYTNKPTFASFLPGISGINGIPIWCFYVNRGQGISSFGVQDKNHCIMEFDAAQQAYKNTPIKGFRTFLKIDSKYYEPFLSENLNRTMFIGSNEFEIEEINEELGIQTNVLYFTLPNEEIGGLVRKVTITNHNDTPSVIDLLDGMPEVVPYGVDLNAMKMMGQTVKAWMQVKGVKNKIPLYAVRTSMNDSAKVTEVQGGHFYFSITKKGELLNPIVDSEVVFGTNTSLITPNGFINFTQEEMLSQKQVCQNALPCGFFSDKITLHPSESYTVYEIIGQVENKTQLEKIKVKFNAQYFEAKYKEAQALTEDICKVMDTQTANPIFDEYCKQTYLDNVLRGGKPLLLGDKQIYHVFSRKHGDVERDYNFFSMTPEYYSQGNGNFRDVNQNRRCDIYFDPFVKEYNVKTFYNLLQIDGYNPLAVKGSTFTLTAENKEKIETTLDINLGELKEEFTIGDILNLGINEKYLIDGILRYAISHIKADFGEGYWTDHWTYNLDLVESYLAIYPDNEKYLLFEDRSYTYFYSGVKINPRCDRYVLTENGVRQYNAINHSTIESKKILDTENNVYTSTLFEKMMILATNKFAALDAYGMGIEMEGGKPGWYDALNGLPGIFGSSMNETYELYRMLEFMYRLINTYKQDIKLPQNIVSFIGNIQQNMSFLEKDTIDEMEFWKQINDAKEHYRDTVEKGIVLKDTILEYEKVKFIITIWLNKLKKGIERAVEYGDGLCPTYFAYNLKEFDIIDDKISPIKFEVIKMPFFLEGVVRYLKIDLGKLQAKEIISKVKSSDLYDKKLKMYKVNASLKDTSFEVGRAKAFTPGWLENESIWLHMEYKYLLELLRSGLYNEYFKAMQDTMIPFLDPKVYGRSILENSSFIASSANPNEKIHGRGFVARLSGSTAEFLHIWQIMMFGENPFRMKNNILSLKFTPSLPTTLIKEDDTICTTFLSNIKVKYHFNRPTKETDVTPLNSTVEKYVITYKSGAVIVVNNTTILKEAEDIRKGEVESIEAYITCS</sequence>
<evidence type="ECO:0000313" key="1">
    <source>
        <dbReference type="EMBL" id="ONI39876.1"/>
    </source>
</evidence>
<comment type="caution">
    <text evidence="1">The sequence shown here is derived from an EMBL/GenBank/DDBJ whole genome shotgun (WGS) entry which is preliminary data.</text>
</comment>
<dbReference type="Proteomes" id="UP000188605">
    <property type="component" value="Unassembled WGS sequence"/>
</dbReference>
<proteinExistence type="predicted"/>
<gene>
    <name evidence="1" type="ORF">AN396_07345</name>
</gene>
<evidence type="ECO:0000313" key="2">
    <source>
        <dbReference type="Proteomes" id="UP000188605"/>
    </source>
</evidence>
<reference evidence="1" key="1">
    <citation type="submission" date="2016-08" db="EMBL/GenBank/DDBJ databases">
        <authorList>
            <person name="Ngugi D.K."/>
            <person name="Miyake S."/>
            <person name="Stingl U."/>
        </authorList>
    </citation>
    <scope>NUCLEOTIDE SEQUENCE</scope>
    <source>
        <strain evidence="1">SCG-B11WGA-EpuloA1</strain>
    </source>
</reference>
<accession>A0ACC8XBN1</accession>
<dbReference type="EMBL" id="LJDB01000060">
    <property type="protein sequence ID" value="ONI39876.1"/>
    <property type="molecule type" value="Genomic_DNA"/>
</dbReference>
<protein>
    <submittedName>
        <fullName evidence="1">Uncharacterized protein</fullName>
    </submittedName>
</protein>
<name>A0ACC8XBN1_9FIRM</name>
<keyword evidence="2" id="KW-1185">Reference proteome</keyword>
<organism evidence="1 2">
    <name type="scientific">Candidatus Epulonipiscium fishelsonii</name>
    <dbReference type="NCBI Taxonomy" id="77094"/>
    <lineage>
        <taxon>Bacteria</taxon>
        <taxon>Bacillati</taxon>
        <taxon>Bacillota</taxon>
        <taxon>Clostridia</taxon>
        <taxon>Lachnospirales</taxon>
        <taxon>Lachnospiraceae</taxon>
        <taxon>Candidatus Epulonipiscium</taxon>
    </lineage>
</organism>